<evidence type="ECO:0000313" key="2">
    <source>
        <dbReference type="EMBL" id="GAA4852100.1"/>
    </source>
</evidence>
<sequence length="422" mass="46949">MKKVFTLLLLSVIGISAFAQQPPISNFRPYDQTGINVFEPPKENDTLPENVRVRIGGNFALQFQLLEHENNADPVIVNGANVNELIEIGNNFNNATANFNIDVALLPGVRMNLITYLSSRHHAEAWVKGGYLQVDGMPFLGSDAIDDLMQFLTIKVGHMEINYGDPHFRRTDNANAMYNPFVGNLIMDAFTTEIAGEIYFRMAGFLAMGAISNGSISGSSLKLEESNVSFYGKLGYDANVSDDLRLRLMGSVYNNSSLNRNTLYGGDRSGSRYYHVLANNKDDFTTGRFNPGFRDVTSFMINPFVKFLGLEFFGTYEHTSGTKADGDEKGDYDQLAGELIFRFGGEERFFIGGRYNTVFGNDVNDADDIQIDRVQAGGGWFISKNILTKVEYVHQEYKDFPSTSRFSGGQFNGLMIEAAIGF</sequence>
<comment type="caution">
    <text evidence="2">The sequence shown here is derived from an EMBL/GenBank/DDBJ whole genome shotgun (WGS) entry which is preliminary data.</text>
</comment>
<dbReference type="EMBL" id="BAABJX010000070">
    <property type="protein sequence ID" value="GAA4852100.1"/>
    <property type="molecule type" value="Genomic_DNA"/>
</dbReference>
<feature type="signal peptide" evidence="1">
    <location>
        <begin position="1"/>
        <end position="19"/>
    </location>
</feature>
<accession>A0ABP9DR95</accession>
<evidence type="ECO:0000256" key="1">
    <source>
        <dbReference type="SAM" id="SignalP"/>
    </source>
</evidence>
<keyword evidence="3" id="KW-1185">Reference proteome</keyword>
<dbReference type="RefSeq" id="WP_345375252.1">
    <property type="nucleotide sequence ID" value="NZ_BAABJX010000070.1"/>
</dbReference>
<organism evidence="2 3">
    <name type="scientific">Algivirga pacifica</name>
    <dbReference type="NCBI Taxonomy" id="1162670"/>
    <lineage>
        <taxon>Bacteria</taxon>
        <taxon>Pseudomonadati</taxon>
        <taxon>Bacteroidota</taxon>
        <taxon>Cytophagia</taxon>
        <taxon>Cytophagales</taxon>
        <taxon>Flammeovirgaceae</taxon>
        <taxon>Algivirga</taxon>
    </lineage>
</organism>
<feature type="chain" id="PRO_5046257374" description="Porin" evidence="1">
    <location>
        <begin position="20"/>
        <end position="422"/>
    </location>
</feature>
<evidence type="ECO:0008006" key="4">
    <source>
        <dbReference type="Google" id="ProtNLM"/>
    </source>
</evidence>
<reference evidence="3" key="1">
    <citation type="journal article" date="2019" name="Int. J. Syst. Evol. Microbiol.">
        <title>The Global Catalogue of Microorganisms (GCM) 10K type strain sequencing project: providing services to taxonomists for standard genome sequencing and annotation.</title>
        <authorList>
            <consortium name="The Broad Institute Genomics Platform"/>
            <consortium name="The Broad Institute Genome Sequencing Center for Infectious Disease"/>
            <person name="Wu L."/>
            <person name="Ma J."/>
        </authorList>
    </citation>
    <scope>NUCLEOTIDE SEQUENCE [LARGE SCALE GENOMIC DNA]</scope>
    <source>
        <strain evidence="3">JCM 18326</strain>
    </source>
</reference>
<proteinExistence type="predicted"/>
<keyword evidence="1" id="KW-0732">Signal</keyword>
<dbReference type="SUPFAM" id="SSF56935">
    <property type="entry name" value="Porins"/>
    <property type="match status" value="1"/>
</dbReference>
<name>A0ABP9DR95_9BACT</name>
<protein>
    <recommendedName>
        <fullName evidence="4">Porin</fullName>
    </recommendedName>
</protein>
<gene>
    <name evidence="2" type="ORF">GCM10023331_40770</name>
</gene>
<dbReference type="Proteomes" id="UP001500298">
    <property type="component" value="Unassembled WGS sequence"/>
</dbReference>
<evidence type="ECO:0000313" key="3">
    <source>
        <dbReference type="Proteomes" id="UP001500298"/>
    </source>
</evidence>